<dbReference type="EMBL" id="CAEZTB010000059">
    <property type="protein sequence ID" value="CAB4555640.1"/>
    <property type="molecule type" value="Genomic_DNA"/>
</dbReference>
<dbReference type="Pfam" id="PF20376">
    <property type="entry name" value="DUF6671"/>
    <property type="match status" value="1"/>
</dbReference>
<reference evidence="2" key="1">
    <citation type="submission" date="2020-05" db="EMBL/GenBank/DDBJ databases">
        <authorList>
            <person name="Chiriac C."/>
            <person name="Salcher M."/>
            <person name="Ghai R."/>
            <person name="Kavagutti S V."/>
        </authorList>
    </citation>
    <scope>NUCLEOTIDE SEQUENCE</scope>
</reference>
<organism evidence="2">
    <name type="scientific">freshwater metagenome</name>
    <dbReference type="NCBI Taxonomy" id="449393"/>
    <lineage>
        <taxon>unclassified sequences</taxon>
        <taxon>metagenomes</taxon>
        <taxon>ecological metagenomes</taxon>
    </lineage>
</organism>
<dbReference type="InterPro" id="IPR046612">
    <property type="entry name" value="DUF6671"/>
</dbReference>
<gene>
    <name evidence="2" type="ORF">UFOPK1581_00455</name>
</gene>
<feature type="domain" description="DUF6671" evidence="1">
    <location>
        <begin position="74"/>
        <end position="284"/>
    </location>
</feature>
<evidence type="ECO:0000313" key="2">
    <source>
        <dbReference type="EMBL" id="CAB4555640.1"/>
    </source>
</evidence>
<name>A0A6J6CVM3_9ZZZZ</name>
<sequence length="284" mass="30118">MKSGNHPYQNLSAVLTTKHEKIGLIAPPLNSELGMNVILHEADTDLLGTFSGEIQRSLSAREAAIEKAKIGTSALGLRLGLASEGSIGPDPIVPFVRSDIEHLALVDLDLGVEIVESFRSLEIVAGEIVTEPGVDLTEFLSGLDFPNHKLIVLPNLGPRTTVAKGVDSTATLYRAVEELAAISSDGKALVQSDLRAHCSPSRQANIKQAAQLLAQRLKALCLECKTPGWGQVGYERGLECSDCGELVGKAKKAAIYGCARCSFVELGSKISDYADPAICDACNP</sequence>
<evidence type="ECO:0000259" key="1">
    <source>
        <dbReference type="Pfam" id="PF20376"/>
    </source>
</evidence>
<dbReference type="AlphaFoldDB" id="A0A6J6CVM3"/>
<protein>
    <submittedName>
        <fullName evidence="2">Unannotated protein</fullName>
    </submittedName>
</protein>
<proteinExistence type="predicted"/>
<accession>A0A6J6CVM3</accession>